<dbReference type="EMBL" id="CP008822">
    <property type="protein sequence ID" value="AIM26653.1"/>
    <property type="molecule type" value="Genomic_DNA"/>
</dbReference>
<dbReference type="PATRIC" id="fig|43687.5.peg.503"/>
<evidence type="ECO:0000313" key="9">
    <source>
        <dbReference type="Proteomes" id="UP000056255"/>
    </source>
</evidence>
<dbReference type="SUPFAM" id="SSF81301">
    <property type="entry name" value="Nucleotidyltransferase"/>
    <property type="match status" value="1"/>
</dbReference>
<dbReference type="EMBL" id="CP012175">
    <property type="protein sequence ID" value="AKV80357.1"/>
    <property type="molecule type" value="Genomic_DNA"/>
</dbReference>
<proteinExistence type="predicted"/>
<organism evidence="2 8">
    <name type="scientific">Metallosphaera sedula</name>
    <dbReference type="NCBI Taxonomy" id="43687"/>
    <lineage>
        <taxon>Archaea</taxon>
        <taxon>Thermoproteota</taxon>
        <taxon>Thermoprotei</taxon>
        <taxon>Sulfolobales</taxon>
        <taxon>Sulfolobaceae</taxon>
        <taxon>Metallosphaera</taxon>
    </lineage>
</organism>
<dbReference type="Proteomes" id="UP000029084">
    <property type="component" value="Chromosome"/>
</dbReference>
<evidence type="ECO:0000313" key="4">
    <source>
        <dbReference type="EMBL" id="AKV75863.1"/>
    </source>
</evidence>
<gene>
    <name evidence="2" type="ORF">HA72_0489</name>
    <name evidence="3" type="ORF">MsedA_0503</name>
    <name evidence="4" type="ORF">MsedB_0503</name>
    <name evidence="5" type="ORF">MsedC_0502</name>
    <name evidence="6" type="ORF">MsedD_0503</name>
    <name evidence="7" type="ORF">MsedE_0503</name>
</gene>
<dbReference type="EMBL" id="CP012174">
    <property type="protein sequence ID" value="AKV78112.1"/>
    <property type="molecule type" value="Genomic_DNA"/>
</dbReference>
<evidence type="ECO:0000313" key="2">
    <source>
        <dbReference type="EMBL" id="AIM26653.1"/>
    </source>
</evidence>
<dbReference type="EMBL" id="CP012176">
    <property type="protein sequence ID" value="AKV82605.1"/>
    <property type="molecule type" value="Genomic_DNA"/>
</dbReference>
<evidence type="ECO:0000313" key="13">
    <source>
        <dbReference type="Proteomes" id="UP000068832"/>
    </source>
</evidence>
<dbReference type="Pfam" id="PF01909">
    <property type="entry name" value="NTP_transf_2"/>
    <property type="match status" value="1"/>
</dbReference>
<dbReference type="InterPro" id="IPR002934">
    <property type="entry name" value="Polymerase_NTP_transf_dom"/>
</dbReference>
<evidence type="ECO:0000259" key="1">
    <source>
        <dbReference type="Pfam" id="PF01909"/>
    </source>
</evidence>
<dbReference type="Proteomes" id="UP000062398">
    <property type="component" value="Chromosome"/>
</dbReference>
<sequence>MSDYLRLAKKRQEALSRLNDFLKQIKEFVISRDPQGRVLLFGSVARGNSRPDSDIDVLIISDVLGKDLRTKAKTMGDIMEMLNNEFFEIHVVTREEYENWYKRFIDVWVEI</sequence>
<evidence type="ECO:0000313" key="3">
    <source>
        <dbReference type="EMBL" id="AKV73622.1"/>
    </source>
</evidence>
<dbReference type="InterPro" id="IPR043519">
    <property type="entry name" value="NT_sf"/>
</dbReference>
<protein>
    <submittedName>
        <fullName evidence="2">DNA polymerase, beta domain protein region</fullName>
    </submittedName>
</protein>
<reference evidence="7 9" key="3">
    <citation type="submission" date="2015-07" db="EMBL/GenBank/DDBJ databases">
        <title>Physiological, transcriptional responses and genome re-sequencing of acid resistant extremely thermoacidophilic Metallosphaera sedula SARC-M1.</title>
        <authorList>
            <person name="Ai C."/>
            <person name="McCarthy S."/>
            <person name="Eckrich V."/>
            <person name="Rudrappa D."/>
            <person name="Qiu G."/>
            <person name="Blum P."/>
        </authorList>
    </citation>
    <scope>NUCLEOTIDE SEQUENCE [LARGE SCALE GENOMIC DNA]</scope>
    <source>
        <strain evidence="7 9">SARC-M1</strain>
    </source>
</reference>
<dbReference type="EMBL" id="CP012172">
    <property type="protein sequence ID" value="AKV73622.1"/>
    <property type="molecule type" value="Genomic_DNA"/>
</dbReference>
<dbReference type="PANTHER" id="PTHR37030">
    <property type="entry name" value="NUCLEOTIDYLTRANSFERASE"/>
    <property type="match status" value="1"/>
</dbReference>
<dbReference type="Gene3D" id="3.30.460.10">
    <property type="entry name" value="Beta Polymerase, domain 2"/>
    <property type="match status" value="1"/>
</dbReference>
<dbReference type="Proteomes" id="UP000068832">
    <property type="component" value="Chromosome"/>
</dbReference>
<dbReference type="GO" id="GO:0016779">
    <property type="term" value="F:nucleotidyltransferase activity"/>
    <property type="evidence" value="ECO:0007669"/>
    <property type="project" value="InterPro"/>
</dbReference>
<dbReference type="CDD" id="cd05403">
    <property type="entry name" value="NT_KNTase_like"/>
    <property type="match status" value="1"/>
</dbReference>
<feature type="domain" description="Polymerase nucleotidyl transferase" evidence="1">
    <location>
        <begin position="22"/>
        <end position="105"/>
    </location>
</feature>
<dbReference type="OrthoDB" id="9287at2157"/>
<evidence type="ECO:0000313" key="10">
    <source>
        <dbReference type="Proteomes" id="UP000061362"/>
    </source>
</evidence>
<dbReference type="Proteomes" id="UP000062475">
    <property type="component" value="Chromosome"/>
</dbReference>
<evidence type="ECO:0000313" key="11">
    <source>
        <dbReference type="Proteomes" id="UP000062398"/>
    </source>
</evidence>
<evidence type="ECO:0000313" key="6">
    <source>
        <dbReference type="EMBL" id="AKV80357.1"/>
    </source>
</evidence>
<dbReference type="OMA" id="DPHKYVE"/>
<dbReference type="Proteomes" id="UP000061362">
    <property type="component" value="Chromosome"/>
</dbReference>
<dbReference type="AlphaFoldDB" id="A0A088E3X2"/>
<dbReference type="GeneID" id="91754939"/>
<reference evidence="10 11" key="2">
    <citation type="journal article" date="2015" name="Genome Announc.">
        <title>Complete Genome Sequences of Evolved Arsenate-Resistant Metallosphaera sedula Strains.</title>
        <authorList>
            <person name="Ai C."/>
            <person name="McCarthy S."/>
            <person name="Schackwitz W."/>
            <person name="Martin J."/>
            <person name="Lipzen A."/>
            <person name="Blum P."/>
        </authorList>
    </citation>
    <scope>NUCLEOTIDE SEQUENCE [LARGE SCALE GENOMIC DNA]</scope>
    <source>
        <strain evidence="5 11">ARS120-1</strain>
        <strain evidence="6 10">ARS120-2</strain>
        <strain evidence="3 13">ARS50-1</strain>
        <strain evidence="4 12">ARS50-2</strain>
    </source>
</reference>
<reference evidence="2 8" key="1">
    <citation type="journal article" date="2014" name="J. Bacteriol.">
        <title>Role of an Archaeal PitA Transporter in the Copper and Arsenic Resistance of Metallosphaera sedula, an Extreme Thermoacidophile.</title>
        <authorList>
            <person name="McCarthy S."/>
            <person name="Ai C."/>
            <person name="Wheaton G."/>
            <person name="Tevatia R."/>
            <person name="Eckrich V."/>
            <person name="Kelly R."/>
            <person name="Blum P."/>
        </authorList>
    </citation>
    <scope>NUCLEOTIDE SEQUENCE [LARGE SCALE GENOMIC DNA]</scope>
    <source>
        <strain evidence="2 8">CuR1</strain>
    </source>
</reference>
<dbReference type="RefSeq" id="WP_012020454.1">
    <property type="nucleotide sequence ID" value="NZ_CP008822.1"/>
</dbReference>
<dbReference type="PANTHER" id="PTHR37030:SF1">
    <property type="entry name" value="NUCLEOTIDYLTRANSFERASE"/>
    <property type="match status" value="1"/>
</dbReference>
<dbReference type="Proteomes" id="UP000056255">
    <property type="component" value="Chromosome"/>
</dbReference>
<evidence type="ECO:0000313" key="7">
    <source>
        <dbReference type="EMBL" id="AKV82605.1"/>
    </source>
</evidence>
<evidence type="ECO:0000313" key="12">
    <source>
        <dbReference type="Proteomes" id="UP000062475"/>
    </source>
</evidence>
<evidence type="ECO:0000313" key="8">
    <source>
        <dbReference type="Proteomes" id="UP000029084"/>
    </source>
</evidence>
<evidence type="ECO:0000313" key="5">
    <source>
        <dbReference type="EMBL" id="AKV78112.1"/>
    </source>
</evidence>
<name>A0A088E3X2_9CREN</name>
<accession>A0A088E3X2</accession>
<dbReference type="EMBL" id="CP012173">
    <property type="protein sequence ID" value="AKV75863.1"/>
    <property type="molecule type" value="Genomic_DNA"/>
</dbReference>